<comment type="similarity">
    <text evidence="1">Belongs to the universal stress protein A family.</text>
</comment>
<organism evidence="3 4">
    <name type="scientific">Erythrobacter westpacificensis</name>
    <dbReference type="NCBI Taxonomy" id="1055231"/>
    <lineage>
        <taxon>Bacteria</taxon>
        <taxon>Pseudomonadati</taxon>
        <taxon>Pseudomonadota</taxon>
        <taxon>Alphaproteobacteria</taxon>
        <taxon>Sphingomonadales</taxon>
        <taxon>Erythrobacteraceae</taxon>
        <taxon>Erythrobacter/Porphyrobacter group</taxon>
        <taxon>Erythrobacter</taxon>
    </lineage>
</organism>
<dbReference type="RefSeq" id="WP_346033647.1">
    <property type="nucleotide sequence ID" value="NZ_BAABHV010000021.1"/>
</dbReference>
<dbReference type="Proteomes" id="UP001500518">
    <property type="component" value="Unassembled WGS sequence"/>
</dbReference>
<dbReference type="PANTHER" id="PTHR46268:SF15">
    <property type="entry name" value="UNIVERSAL STRESS PROTEIN HP_0031"/>
    <property type="match status" value="1"/>
</dbReference>
<sequence length="271" mass="29361">MRSILVHAMNDAGFDARLQVGLDLCRRFNAHLTVLQTITYDLVVPTDPFGVSAVEVSQASMKLAEEFREKVESKLKQEDVRWDWHVEAGYQVQCLIRHAALNDLVLLGGTPDGSEGRRSFSLAGTLAIHCRTPIMAVPHTANGFPADTAAALCWNGSMEAARAMRAAVPLLSAASAVHILCVGDPAEEGDEKLPAVSAADYLERHDIDCEIVQLPAGKEPVHEMLRKAAEARKAGFMVMGAYGQPRIVETLFGGVTRNVLAEPPMPVLMAH</sequence>
<evidence type="ECO:0000313" key="3">
    <source>
        <dbReference type="EMBL" id="GAA5060104.1"/>
    </source>
</evidence>
<dbReference type="Pfam" id="PF00582">
    <property type="entry name" value="Usp"/>
    <property type="match status" value="1"/>
</dbReference>
<proteinExistence type="inferred from homology"/>
<dbReference type="EMBL" id="BAABHV010000021">
    <property type="protein sequence ID" value="GAA5060104.1"/>
    <property type="molecule type" value="Genomic_DNA"/>
</dbReference>
<keyword evidence="4" id="KW-1185">Reference proteome</keyword>
<dbReference type="PANTHER" id="PTHR46268">
    <property type="entry name" value="STRESS RESPONSE PROTEIN NHAX"/>
    <property type="match status" value="1"/>
</dbReference>
<dbReference type="InterPro" id="IPR006016">
    <property type="entry name" value="UspA"/>
</dbReference>
<gene>
    <name evidence="3" type="ORF">GCM10023208_28120</name>
</gene>
<accession>A0ABP9KM93</accession>
<evidence type="ECO:0000259" key="2">
    <source>
        <dbReference type="Pfam" id="PF00582"/>
    </source>
</evidence>
<reference evidence="4" key="1">
    <citation type="journal article" date="2019" name="Int. J. Syst. Evol. Microbiol.">
        <title>The Global Catalogue of Microorganisms (GCM) 10K type strain sequencing project: providing services to taxonomists for standard genome sequencing and annotation.</title>
        <authorList>
            <consortium name="The Broad Institute Genomics Platform"/>
            <consortium name="The Broad Institute Genome Sequencing Center for Infectious Disease"/>
            <person name="Wu L."/>
            <person name="Ma J."/>
        </authorList>
    </citation>
    <scope>NUCLEOTIDE SEQUENCE [LARGE SCALE GENOMIC DNA]</scope>
    <source>
        <strain evidence="4">JCM 18014</strain>
    </source>
</reference>
<evidence type="ECO:0000256" key="1">
    <source>
        <dbReference type="ARBA" id="ARBA00008791"/>
    </source>
</evidence>
<dbReference type="SUPFAM" id="SSF52402">
    <property type="entry name" value="Adenine nucleotide alpha hydrolases-like"/>
    <property type="match status" value="2"/>
</dbReference>
<feature type="domain" description="UspA" evidence="2">
    <location>
        <begin position="157"/>
        <end position="270"/>
    </location>
</feature>
<evidence type="ECO:0000313" key="4">
    <source>
        <dbReference type="Proteomes" id="UP001500518"/>
    </source>
</evidence>
<dbReference type="Gene3D" id="3.40.50.12370">
    <property type="match status" value="1"/>
</dbReference>
<name>A0ABP9KM93_9SPHN</name>
<protein>
    <submittedName>
        <fullName evidence="3">Universal stress protein</fullName>
    </submittedName>
</protein>
<comment type="caution">
    <text evidence="3">The sequence shown here is derived from an EMBL/GenBank/DDBJ whole genome shotgun (WGS) entry which is preliminary data.</text>
</comment>